<dbReference type="GO" id="GO:0005886">
    <property type="term" value="C:plasma membrane"/>
    <property type="evidence" value="ECO:0007669"/>
    <property type="project" value="UniProtKB-SubCell"/>
</dbReference>
<dbReference type="RefSeq" id="WP_068903098.1">
    <property type="nucleotide sequence ID" value="NZ_JBHUIF010000028.1"/>
</dbReference>
<evidence type="ECO:0000256" key="8">
    <source>
        <dbReference type="ARBA" id="ARBA00024235"/>
    </source>
</evidence>
<proteinExistence type="inferred from homology"/>
<accession>A0A1C3EGH1</accession>
<evidence type="ECO:0000313" key="11">
    <source>
        <dbReference type="Proteomes" id="UP000094936"/>
    </source>
</evidence>
<dbReference type="GO" id="GO:0044877">
    <property type="term" value="F:protein-containing complex binding"/>
    <property type="evidence" value="ECO:0007669"/>
    <property type="project" value="InterPro"/>
</dbReference>
<name>A0A1C3EGH1_9GAMM</name>
<sequence>MDVNTTEEQQVEEIKKWFKENGKAVILGAVLGLGGLYGWRYYQAETISAQEQASDAYNKVISALTAGDGQQAAEDFIKQNEGQAYAALAALQLAKSQVEKGELTAAADQLRVVQSSGDDALKAVATSRLARVEAELGNFDEALAELDKVTADSWKANVAELRGDILVKKGNLAGARDAYAASIAAADNTLVQMKLDNLTQ</sequence>
<dbReference type="EMBL" id="LYBM01000024">
    <property type="protein sequence ID" value="ODA32321.1"/>
    <property type="molecule type" value="Genomic_DNA"/>
</dbReference>
<comment type="subcellular location">
    <subcellularLocation>
        <location evidence="1">Cell membrane</location>
        <topology evidence="1">Single-pass type II membrane protein</topology>
    </subcellularLocation>
</comment>
<dbReference type="Gene3D" id="1.25.40.10">
    <property type="entry name" value="Tetratricopeptide repeat domain"/>
    <property type="match status" value="1"/>
</dbReference>
<keyword evidence="11" id="KW-1185">Reference proteome</keyword>
<keyword evidence="4" id="KW-1133">Transmembrane helix</keyword>
<dbReference type="InterPro" id="IPR026039">
    <property type="entry name" value="YfgM"/>
</dbReference>
<keyword evidence="5" id="KW-0472">Membrane</keyword>
<dbReference type="PIRSF" id="PIRSF006170">
    <property type="entry name" value="YfgM"/>
    <property type="match status" value="1"/>
</dbReference>
<keyword evidence="3" id="KW-0812">Transmembrane</keyword>
<keyword evidence="2" id="KW-1003">Cell membrane</keyword>
<dbReference type="OrthoDB" id="9789675at2"/>
<evidence type="ECO:0000256" key="6">
    <source>
        <dbReference type="ARBA" id="ARBA00023186"/>
    </source>
</evidence>
<dbReference type="Pfam" id="PF09976">
    <property type="entry name" value="TPR_21"/>
    <property type="match status" value="1"/>
</dbReference>
<evidence type="ECO:0000256" key="5">
    <source>
        <dbReference type="ARBA" id="ARBA00023136"/>
    </source>
</evidence>
<reference evidence="10 11" key="1">
    <citation type="submission" date="2016-05" db="EMBL/GenBank/DDBJ databases">
        <title>Genomic Taxonomy of the Vibrionaceae.</title>
        <authorList>
            <person name="Gomez-Gil B."/>
            <person name="Enciso-Ibarra J."/>
        </authorList>
    </citation>
    <scope>NUCLEOTIDE SEQUENCE [LARGE SCALE GENOMIC DNA]</scope>
    <source>
        <strain evidence="10 11">CAIM 1920</strain>
    </source>
</reference>
<feature type="domain" description="Ancillary SecYEG translocon subunit/Cell division coordinator CpoB TPR" evidence="9">
    <location>
        <begin position="15"/>
        <end position="199"/>
    </location>
</feature>
<evidence type="ECO:0000256" key="1">
    <source>
        <dbReference type="ARBA" id="ARBA00004401"/>
    </source>
</evidence>
<dbReference type="Proteomes" id="UP000094936">
    <property type="component" value="Unassembled WGS sequence"/>
</dbReference>
<dbReference type="SUPFAM" id="SSF48452">
    <property type="entry name" value="TPR-like"/>
    <property type="match status" value="1"/>
</dbReference>
<dbReference type="AlphaFoldDB" id="A0A1C3EGH1"/>
<dbReference type="PANTHER" id="PTHR38035">
    <property type="entry name" value="UPF0070 PROTEIN YFGM"/>
    <property type="match status" value="1"/>
</dbReference>
<comment type="similarity">
    <text evidence="7">Belongs to the YfgM family.</text>
</comment>
<evidence type="ECO:0000256" key="4">
    <source>
        <dbReference type="ARBA" id="ARBA00022989"/>
    </source>
</evidence>
<evidence type="ECO:0000259" key="9">
    <source>
        <dbReference type="Pfam" id="PF09976"/>
    </source>
</evidence>
<protein>
    <recommendedName>
        <fullName evidence="8">Ancillary SecYEG translocon subunit</fullName>
    </recommendedName>
</protein>
<evidence type="ECO:0000256" key="3">
    <source>
        <dbReference type="ARBA" id="ARBA00022692"/>
    </source>
</evidence>
<evidence type="ECO:0000256" key="2">
    <source>
        <dbReference type="ARBA" id="ARBA00022475"/>
    </source>
</evidence>
<gene>
    <name evidence="10" type="ORF">A8L45_13410</name>
</gene>
<evidence type="ECO:0000313" key="10">
    <source>
        <dbReference type="EMBL" id="ODA32321.1"/>
    </source>
</evidence>
<dbReference type="InterPro" id="IPR018704">
    <property type="entry name" value="SecYEG/CpoB_TPR"/>
</dbReference>
<dbReference type="STRING" id="1080227.A8L45_13410"/>
<evidence type="ECO:0000256" key="7">
    <source>
        <dbReference type="ARBA" id="ARBA00024197"/>
    </source>
</evidence>
<comment type="caution">
    <text evidence="10">The sequence shown here is derived from an EMBL/GenBank/DDBJ whole genome shotgun (WGS) entry which is preliminary data.</text>
</comment>
<dbReference type="PANTHER" id="PTHR38035:SF1">
    <property type="entry name" value="ANCILLARY SECYEG TRANSLOCON SUBUNIT"/>
    <property type="match status" value="1"/>
</dbReference>
<dbReference type="InterPro" id="IPR011990">
    <property type="entry name" value="TPR-like_helical_dom_sf"/>
</dbReference>
<keyword evidence="6" id="KW-0143">Chaperone</keyword>
<organism evidence="10 11">
    <name type="scientific">Veronia pacifica</name>
    <dbReference type="NCBI Taxonomy" id="1080227"/>
    <lineage>
        <taxon>Bacteria</taxon>
        <taxon>Pseudomonadati</taxon>
        <taxon>Pseudomonadota</taxon>
        <taxon>Gammaproteobacteria</taxon>
        <taxon>Vibrionales</taxon>
        <taxon>Vibrionaceae</taxon>
        <taxon>Veronia</taxon>
    </lineage>
</organism>